<dbReference type="Gene3D" id="3.30.710.10">
    <property type="entry name" value="Potassium Channel Kv1.1, Chain A"/>
    <property type="match status" value="1"/>
</dbReference>
<proteinExistence type="predicted"/>
<organism evidence="2 3">
    <name type="scientific">Penicillium camemberti (strain FM 013)</name>
    <dbReference type="NCBI Taxonomy" id="1429867"/>
    <lineage>
        <taxon>Eukaryota</taxon>
        <taxon>Fungi</taxon>
        <taxon>Dikarya</taxon>
        <taxon>Ascomycota</taxon>
        <taxon>Pezizomycotina</taxon>
        <taxon>Eurotiomycetes</taxon>
        <taxon>Eurotiomycetidae</taxon>
        <taxon>Eurotiales</taxon>
        <taxon>Aspergillaceae</taxon>
        <taxon>Penicillium</taxon>
    </lineage>
</organism>
<dbReference type="PROSITE" id="PS50097">
    <property type="entry name" value="BTB"/>
    <property type="match status" value="1"/>
</dbReference>
<feature type="domain" description="BTB" evidence="1">
    <location>
        <begin position="69"/>
        <end position="128"/>
    </location>
</feature>
<sequence>MKRNNKKALRENSLCVESIHTVPHAEIEMPEEMTGQIQKIPVGHGTDPGQVVGDITASIQSFFISSQFSDLVIKTEEQEFKLHRLIVCGQSEYFARLYKGNWAETADNTIQLNDDDPRAIEAMIHFMYGIDYDSSGNELGRVSPMIFNVRLYQVADKYFVPQLKQRAKEKFGQIARTCWQMDDFPVAIAEAYQCTQKDDRNLRELLVQISRDHIVELMKSERFCSVLEETVGFAADLVTSLSGERGSTKDHHKYYCSQCSNNWSWCKSGGMHYCPFCGCSGAFRRE</sequence>
<protein>
    <submittedName>
        <fullName evidence="2">BTB/POZ fold</fullName>
    </submittedName>
</protein>
<keyword evidence="3" id="KW-1185">Reference proteome</keyword>
<evidence type="ECO:0000313" key="3">
    <source>
        <dbReference type="Proteomes" id="UP000053732"/>
    </source>
</evidence>
<reference evidence="2 3" key="1">
    <citation type="journal article" date="2014" name="Nat. Commun.">
        <title>Multiple recent horizontal transfers of a large genomic region in cheese making fungi.</title>
        <authorList>
            <person name="Cheeseman K."/>
            <person name="Ropars J."/>
            <person name="Renault P."/>
            <person name="Dupont J."/>
            <person name="Gouzy J."/>
            <person name="Branca A."/>
            <person name="Abraham A.L."/>
            <person name="Ceppi M."/>
            <person name="Conseiller E."/>
            <person name="Debuchy R."/>
            <person name="Malagnac F."/>
            <person name="Goarin A."/>
            <person name="Silar P."/>
            <person name="Lacoste S."/>
            <person name="Sallet E."/>
            <person name="Bensimon A."/>
            <person name="Giraud T."/>
            <person name="Brygoo Y."/>
        </authorList>
    </citation>
    <scope>NUCLEOTIDE SEQUENCE [LARGE SCALE GENOMIC DNA]</scope>
    <source>
        <strain evidence="3">FM 013</strain>
    </source>
</reference>
<dbReference type="Proteomes" id="UP000053732">
    <property type="component" value="Unassembled WGS sequence"/>
</dbReference>
<dbReference type="STRING" id="1429867.A0A0G4PX96"/>
<accession>A0A0G4PX96</accession>
<gene>
    <name evidence="2" type="ORF">PCAMFM013_S067g000008</name>
</gene>
<dbReference type="InterPro" id="IPR000210">
    <property type="entry name" value="BTB/POZ_dom"/>
</dbReference>
<dbReference type="PANTHER" id="PTHR47843:SF5">
    <property type="entry name" value="BTB_POZ DOMAIN PROTEIN"/>
    <property type="match status" value="1"/>
</dbReference>
<dbReference type="CDD" id="cd18186">
    <property type="entry name" value="BTB_POZ_ZBTB_KLHL-like"/>
    <property type="match status" value="1"/>
</dbReference>
<evidence type="ECO:0000259" key="1">
    <source>
        <dbReference type="PROSITE" id="PS50097"/>
    </source>
</evidence>
<dbReference type="Pfam" id="PF00651">
    <property type="entry name" value="BTB"/>
    <property type="match status" value="1"/>
</dbReference>
<dbReference type="SUPFAM" id="SSF54695">
    <property type="entry name" value="POZ domain"/>
    <property type="match status" value="1"/>
</dbReference>
<dbReference type="AlphaFoldDB" id="A0A0G4PX96"/>
<evidence type="ECO:0000313" key="2">
    <source>
        <dbReference type="EMBL" id="CRL31000.1"/>
    </source>
</evidence>
<dbReference type="SMART" id="SM00225">
    <property type="entry name" value="BTB"/>
    <property type="match status" value="1"/>
</dbReference>
<dbReference type="PANTHER" id="PTHR47843">
    <property type="entry name" value="BTB DOMAIN-CONTAINING PROTEIN-RELATED"/>
    <property type="match status" value="1"/>
</dbReference>
<dbReference type="InterPro" id="IPR011333">
    <property type="entry name" value="SKP1/BTB/POZ_sf"/>
</dbReference>
<name>A0A0G4PX96_PENC3</name>
<dbReference type="EMBL" id="HG793200">
    <property type="protein sequence ID" value="CRL31000.1"/>
    <property type="molecule type" value="Genomic_DNA"/>
</dbReference>